<dbReference type="CDD" id="cd00085">
    <property type="entry name" value="HNHc"/>
    <property type="match status" value="1"/>
</dbReference>
<dbReference type="GO" id="GO:0008270">
    <property type="term" value="F:zinc ion binding"/>
    <property type="evidence" value="ECO:0007669"/>
    <property type="project" value="InterPro"/>
</dbReference>
<dbReference type="Proteomes" id="UP000222310">
    <property type="component" value="Unassembled WGS sequence"/>
</dbReference>
<keyword evidence="2" id="KW-0540">Nuclease</keyword>
<name>A0A9Q6EL82_NOSLI</name>
<dbReference type="InterPro" id="IPR036280">
    <property type="entry name" value="Multihaem_cyt_sf"/>
</dbReference>
<keyword evidence="2" id="KW-0255">Endonuclease</keyword>
<dbReference type="GO" id="GO:0003676">
    <property type="term" value="F:nucleic acid binding"/>
    <property type="evidence" value="ECO:0007669"/>
    <property type="project" value="InterPro"/>
</dbReference>
<dbReference type="GeneID" id="57096223"/>
<reference evidence="2 3" key="1">
    <citation type="submission" date="2015-02" db="EMBL/GenBank/DDBJ databases">
        <title>Nostoc linckia genome annotation.</title>
        <authorList>
            <person name="Zhou Z."/>
        </authorList>
    </citation>
    <scope>NUCLEOTIDE SEQUENCE [LARGE SCALE GENOMIC DNA]</scope>
    <source>
        <strain evidence="3">z8</strain>
    </source>
</reference>
<dbReference type="Pfam" id="PF01844">
    <property type="entry name" value="HNH"/>
    <property type="match status" value="1"/>
</dbReference>
<protein>
    <submittedName>
        <fullName evidence="2">HNH endonuclease</fullName>
    </submittedName>
</protein>
<gene>
    <name evidence="2" type="ORF">VF08_13605</name>
</gene>
<keyword evidence="2" id="KW-0378">Hydrolase</keyword>
<dbReference type="SMART" id="SM00507">
    <property type="entry name" value="HNHc"/>
    <property type="match status" value="1"/>
</dbReference>
<dbReference type="Gene3D" id="1.10.30.50">
    <property type="match status" value="1"/>
</dbReference>
<dbReference type="GO" id="GO:0004519">
    <property type="term" value="F:endonuclease activity"/>
    <property type="evidence" value="ECO:0007669"/>
    <property type="project" value="UniProtKB-KW"/>
</dbReference>
<dbReference type="RefSeq" id="WP_099068342.1">
    <property type="nucleotide sequence ID" value="NZ_LAHD01000032.1"/>
</dbReference>
<evidence type="ECO:0000313" key="2">
    <source>
        <dbReference type="EMBL" id="PHK03794.1"/>
    </source>
</evidence>
<evidence type="ECO:0000313" key="3">
    <source>
        <dbReference type="Proteomes" id="UP000222310"/>
    </source>
</evidence>
<dbReference type="SUPFAM" id="SSF48695">
    <property type="entry name" value="Multiheme cytochromes"/>
    <property type="match status" value="1"/>
</dbReference>
<comment type="caution">
    <text evidence="2">The sequence shown here is derived from an EMBL/GenBank/DDBJ whole genome shotgun (WGS) entry which is preliminary data.</text>
</comment>
<dbReference type="AlphaFoldDB" id="A0A9Q6EL82"/>
<feature type="domain" description="HNH nuclease" evidence="1">
    <location>
        <begin position="92"/>
        <end position="144"/>
    </location>
</feature>
<sequence>MPRRSILSNKSKVEEAVKCCSSVKQCLEYLGLRAAGGNYKHFHNWCDKHNIIPPIGDNTIGFRRYAEQKKIPLENILILGSSYNRFTLKIRLIEESLFEEKCYECGISPDWNGKRLCLQLDHINGISNDNRLENLRLLCPNCHSQTETFAGRRLTYGKINIFSCSQCHTAITKYSRLKLCKKCVSIRLNFTKRKVERPSREELFKLIWSKPTTLIAKDFGVSDKAVEKWCKSYGIEKPARGYWTKQKQFQSSNI</sequence>
<dbReference type="InterPro" id="IPR002711">
    <property type="entry name" value="HNH"/>
</dbReference>
<proteinExistence type="predicted"/>
<dbReference type="EMBL" id="LAHD01000032">
    <property type="protein sequence ID" value="PHK03794.1"/>
    <property type="molecule type" value="Genomic_DNA"/>
</dbReference>
<evidence type="ECO:0000259" key="1">
    <source>
        <dbReference type="SMART" id="SM00507"/>
    </source>
</evidence>
<organism evidence="2 3">
    <name type="scientific">Nostoc linckia z8</name>
    <dbReference type="NCBI Taxonomy" id="1628746"/>
    <lineage>
        <taxon>Bacteria</taxon>
        <taxon>Bacillati</taxon>
        <taxon>Cyanobacteriota</taxon>
        <taxon>Cyanophyceae</taxon>
        <taxon>Nostocales</taxon>
        <taxon>Nostocaceae</taxon>
        <taxon>Nostoc</taxon>
    </lineage>
</organism>
<accession>A0A9Q6EL82</accession>
<dbReference type="InterPro" id="IPR003615">
    <property type="entry name" value="HNH_nuc"/>
</dbReference>